<name>A0ABN9N0M6_9MYCO</name>
<evidence type="ECO:0000313" key="1">
    <source>
        <dbReference type="EMBL" id="CAJ1497961.1"/>
    </source>
</evidence>
<accession>A0ABN9N0M6</accession>
<dbReference type="RefSeq" id="WP_308481319.1">
    <property type="nucleotide sequence ID" value="NZ_OY726397.1"/>
</dbReference>
<dbReference type="Proteomes" id="UP001190465">
    <property type="component" value="Chromosome"/>
</dbReference>
<gene>
    <name evidence="1" type="ORF">MU0053_001039</name>
</gene>
<keyword evidence="2" id="KW-1185">Reference proteome</keyword>
<reference evidence="1 2" key="1">
    <citation type="submission" date="2023-08" db="EMBL/GenBank/DDBJ databases">
        <authorList>
            <person name="Folkvardsen B D."/>
            <person name="Norman A."/>
        </authorList>
    </citation>
    <scope>NUCLEOTIDE SEQUENCE [LARGE SCALE GENOMIC DNA]</scope>
    <source>
        <strain evidence="1 2">Mu0053</strain>
    </source>
</reference>
<sequence>MNAALLDGRGLLARLIGFRLYSVVFVMDYVQLCFDGDHPEDRPVFNCYVWPVIDMSSHTVADGEIGYAGGYRSLIPRHVTGTSVGEQGGLRLEFGNATLILRPAMAEIVGAEIARLSGFADGRWTAWRPGEPPFKYLV</sequence>
<proteinExistence type="predicted"/>
<organism evidence="1 2">
    <name type="scientific">[Mycobacterium] burgundiense</name>
    <dbReference type="NCBI Taxonomy" id="3064286"/>
    <lineage>
        <taxon>Bacteria</taxon>
        <taxon>Bacillati</taxon>
        <taxon>Actinomycetota</taxon>
        <taxon>Actinomycetes</taxon>
        <taxon>Mycobacteriales</taxon>
        <taxon>Mycobacteriaceae</taxon>
        <taxon>Mycolicibacterium</taxon>
    </lineage>
</organism>
<dbReference type="EMBL" id="OY726397">
    <property type="protein sequence ID" value="CAJ1497961.1"/>
    <property type="molecule type" value="Genomic_DNA"/>
</dbReference>
<evidence type="ECO:0000313" key="2">
    <source>
        <dbReference type="Proteomes" id="UP001190465"/>
    </source>
</evidence>
<protein>
    <submittedName>
        <fullName evidence="1">Uncharacterized protein</fullName>
    </submittedName>
</protein>